<dbReference type="Pfam" id="PF20521">
    <property type="entry name" value="DUF6736"/>
    <property type="match status" value="1"/>
</dbReference>
<comment type="caution">
    <text evidence="3">The sequence shown here is derived from an EMBL/GenBank/DDBJ whole genome shotgun (WGS) entry which is preliminary data.</text>
</comment>
<feature type="chain" id="PRO_5034832809" description="Secreted protein CSS2 C-terminal domain-containing protein" evidence="1">
    <location>
        <begin position="18"/>
        <end position="151"/>
    </location>
</feature>
<dbReference type="AlphaFoldDB" id="A0A8H4PAD5"/>
<organism evidence="3 4">
    <name type="scientific">Fusarium albosuccineum</name>
    <dbReference type="NCBI Taxonomy" id="1237068"/>
    <lineage>
        <taxon>Eukaryota</taxon>
        <taxon>Fungi</taxon>
        <taxon>Dikarya</taxon>
        <taxon>Ascomycota</taxon>
        <taxon>Pezizomycotina</taxon>
        <taxon>Sordariomycetes</taxon>
        <taxon>Hypocreomycetidae</taxon>
        <taxon>Hypocreales</taxon>
        <taxon>Nectriaceae</taxon>
        <taxon>Fusarium</taxon>
        <taxon>Fusarium decemcellulare species complex</taxon>
    </lineage>
</organism>
<sequence>MKIVITTLLALMPLATASSPSNVVVHDNVHEHEPNPSLAKRWFKACDSIVGQTVCDVFVSGIRSAIVTISYISKKKPCGAFSGYAGSNNEVRYTFRSNLKDCDTSFEQDNIARALKHQIVDRGDKICETQCLDLTEKRMGWIPPHRPHRGL</sequence>
<keyword evidence="4" id="KW-1185">Reference proteome</keyword>
<evidence type="ECO:0000259" key="2">
    <source>
        <dbReference type="Pfam" id="PF20521"/>
    </source>
</evidence>
<dbReference type="OrthoDB" id="5059029at2759"/>
<protein>
    <recommendedName>
        <fullName evidence="2">Secreted protein CSS2 C-terminal domain-containing protein</fullName>
    </recommendedName>
</protein>
<dbReference type="Proteomes" id="UP000554235">
    <property type="component" value="Unassembled WGS sequence"/>
</dbReference>
<keyword evidence="1" id="KW-0732">Signal</keyword>
<proteinExistence type="predicted"/>
<evidence type="ECO:0000313" key="4">
    <source>
        <dbReference type="Proteomes" id="UP000554235"/>
    </source>
</evidence>
<accession>A0A8H4PAD5</accession>
<reference evidence="3 4" key="1">
    <citation type="submission" date="2020-01" db="EMBL/GenBank/DDBJ databases">
        <title>Identification and distribution of gene clusters putatively required for synthesis of sphingolipid metabolism inhibitors in phylogenetically diverse species of the filamentous fungus Fusarium.</title>
        <authorList>
            <person name="Kim H.-S."/>
            <person name="Busman M."/>
            <person name="Brown D.W."/>
            <person name="Divon H."/>
            <person name="Uhlig S."/>
            <person name="Proctor R.H."/>
        </authorList>
    </citation>
    <scope>NUCLEOTIDE SEQUENCE [LARGE SCALE GENOMIC DNA]</scope>
    <source>
        <strain evidence="3 4">NRRL 20459</strain>
    </source>
</reference>
<feature type="domain" description="Secreted protein CSS2 C-terminal" evidence="2">
    <location>
        <begin position="68"/>
        <end position="135"/>
    </location>
</feature>
<evidence type="ECO:0000256" key="1">
    <source>
        <dbReference type="SAM" id="SignalP"/>
    </source>
</evidence>
<name>A0A8H4PAD5_9HYPO</name>
<dbReference type="EMBL" id="JAADYS010001593">
    <property type="protein sequence ID" value="KAF4462091.1"/>
    <property type="molecule type" value="Genomic_DNA"/>
</dbReference>
<gene>
    <name evidence="3" type="ORF">FALBO_11103</name>
</gene>
<dbReference type="InterPro" id="IPR046624">
    <property type="entry name" value="CSS2_C"/>
</dbReference>
<evidence type="ECO:0000313" key="3">
    <source>
        <dbReference type="EMBL" id="KAF4462091.1"/>
    </source>
</evidence>
<feature type="signal peptide" evidence="1">
    <location>
        <begin position="1"/>
        <end position="17"/>
    </location>
</feature>